<dbReference type="EMBL" id="JAFEMO010000013">
    <property type="protein sequence ID" value="KAH7549913.1"/>
    <property type="molecule type" value="Genomic_DNA"/>
</dbReference>
<dbReference type="Gene3D" id="3.40.50.2000">
    <property type="entry name" value="Glycogen Phosphorylase B"/>
    <property type="match status" value="2"/>
</dbReference>
<proteinExistence type="inferred from homology"/>
<name>A0ABQ8H7L6_9ROSI</name>
<dbReference type="InterPro" id="IPR002213">
    <property type="entry name" value="UDP_glucos_trans"/>
</dbReference>
<comment type="similarity">
    <text evidence="1 3">Belongs to the UDP-glycosyltransferase family.</text>
</comment>
<sequence length="478" mass="52564">MKRRAELIFVPLPGTSHLVPTLDFAKRLIDRDDRISITILVMKLPFGGGGAASTKSLAASHPSRIRFIDIPDNLVELPPPQLMMTSPEYYFSLFAESHIPLVRDIVGDIMSSQSEADSAQVSGLVVDLGFVSMIDVAIELGLPSYLFIASNFGFLSLLSYVLTHHDQVGAELEPSDSDKLVTIPGFVNPVPVSILPSGLFNKFGYTLFVDTAQRLKDAQGVIVNTFLELEQHAINTFSGGSNIPVYTVGPILDLQVRPNNSDSEESPSRKILEWLDDQPESSVVFLCFGTGGKFSPAQVKEIATGLEKSEFRFLWSLQFSPQKNVSSDCSTNGGDVLPEGFLERSKERGMICGWAPQVEVLAHKAIGGFVSHCGWNSVLESLWHGVPIVTWPLYAEQQFNAFMLVKELGLSVELRLDSKMDDDLVVTADEIARAVRYLMDGDSEIRKKVKQISEIGRKSHMDGGSSFISTGKFIDLNF</sequence>
<evidence type="ECO:0000256" key="2">
    <source>
        <dbReference type="ARBA" id="ARBA00022679"/>
    </source>
</evidence>
<dbReference type="CDD" id="cd03784">
    <property type="entry name" value="GT1_Gtf-like"/>
    <property type="match status" value="1"/>
</dbReference>
<dbReference type="SUPFAM" id="SSF53756">
    <property type="entry name" value="UDP-Glycosyltransferase/glycogen phosphorylase"/>
    <property type="match status" value="1"/>
</dbReference>
<dbReference type="PANTHER" id="PTHR48048">
    <property type="entry name" value="GLYCOSYLTRANSFERASE"/>
    <property type="match status" value="1"/>
</dbReference>
<evidence type="ECO:0000256" key="3">
    <source>
        <dbReference type="RuleBase" id="RU003718"/>
    </source>
</evidence>
<evidence type="ECO:0000313" key="5">
    <source>
        <dbReference type="EMBL" id="KAH7549913.1"/>
    </source>
</evidence>
<dbReference type="InterPro" id="IPR050481">
    <property type="entry name" value="UDP-glycosyltransf_plant"/>
</dbReference>
<reference evidence="5 6" key="1">
    <citation type="submission" date="2021-02" db="EMBL/GenBank/DDBJ databases">
        <title>Plant Genome Project.</title>
        <authorList>
            <person name="Zhang R.-G."/>
        </authorList>
    </citation>
    <scope>NUCLEOTIDE SEQUENCE [LARGE SCALE GENOMIC DNA]</scope>
    <source>
        <tissue evidence="5">Leaves</tissue>
    </source>
</reference>
<dbReference type="InterPro" id="IPR035595">
    <property type="entry name" value="UDP_glycos_trans_CS"/>
</dbReference>
<comment type="caution">
    <text evidence="5">The sequence shown here is derived from an EMBL/GenBank/DDBJ whole genome shotgun (WGS) entry which is preliminary data.</text>
</comment>
<evidence type="ECO:0000256" key="4">
    <source>
        <dbReference type="RuleBase" id="RU362057"/>
    </source>
</evidence>
<keyword evidence="3" id="KW-0328">Glycosyltransferase</keyword>
<dbReference type="Proteomes" id="UP000827721">
    <property type="component" value="Unassembled WGS sequence"/>
</dbReference>
<keyword evidence="6" id="KW-1185">Reference proteome</keyword>
<gene>
    <name evidence="5" type="ORF">JRO89_XS13G0104600</name>
</gene>
<accession>A0ABQ8H7L6</accession>
<dbReference type="EC" id="2.4.1.-" evidence="4"/>
<organism evidence="5 6">
    <name type="scientific">Xanthoceras sorbifolium</name>
    <dbReference type="NCBI Taxonomy" id="99658"/>
    <lineage>
        <taxon>Eukaryota</taxon>
        <taxon>Viridiplantae</taxon>
        <taxon>Streptophyta</taxon>
        <taxon>Embryophyta</taxon>
        <taxon>Tracheophyta</taxon>
        <taxon>Spermatophyta</taxon>
        <taxon>Magnoliopsida</taxon>
        <taxon>eudicotyledons</taxon>
        <taxon>Gunneridae</taxon>
        <taxon>Pentapetalae</taxon>
        <taxon>rosids</taxon>
        <taxon>malvids</taxon>
        <taxon>Sapindales</taxon>
        <taxon>Sapindaceae</taxon>
        <taxon>Xanthoceroideae</taxon>
        <taxon>Xanthoceras</taxon>
    </lineage>
</organism>
<evidence type="ECO:0000256" key="1">
    <source>
        <dbReference type="ARBA" id="ARBA00009995"/>
    </source>
</evidence>
<keyword evidence="2 3" id="KW-0808">Transferase</keyword>
<dbReference type="PROSITE" id="PS00375">
    <property type="entry name" value="UDPGT"/>
    <property type="match status" value="1"/>
</dbReference>
<dbReference type="PANTHER" id="PTHR48048:SF94">
    <property type="entry name" value="GLYCOSYLTRANSFERASE"/>
    <property type="match status" value="1"/>
</dbReference>
<protein>
    <recommendedName>
        <fullName evidence="4">Glycosyltransferase</fullName>
        <ecNumber evidence="4">2.4.1.-</ecNumber>
    </recommendedName>
</protein>
<evidence type="ECO:0000313" key="6">
    <source>
        <dbReference type="Proteomes" id="UP000827721"/>
    </source>
</evidence>
<dbReference type="Pfam" id="PF00201">
    <property type="entry name" value="UDPGT"/>
    <property type="match status" value="1"/>
</dbReference>